<evidence type="ECO:0000313" key="2">
    <source>
        <dbReference type="Proteomes" id="UP001321473"/>
    </source>
</evidence>
<dbReference type="EMBL" id="JARKHS020034430">
    <property type="protein sequence ID" value="KAK8758146.1"/>
    <property type="molecule type" value="Genomic_DNA"/>
</dbReference>
<comment type="caution">
    <text evidence="1">The sequence shown here is derived from an EMBL/GenBank/DDBJ whole genome shotgun (WGS) entry which is preliminary data.</text>
</comment>
<evidence type="ECO:0000313" key="1">
    <source>
        <dbReference type="EMBL" id="KAK8758146.1"/>
    </source>
</evidence>
<name>A0AAQ4D6Q6_AMBAM</name>
<reference evidence="1 2" key="1">
    <citation type="journal article" date="2023" name="Arcadia Sci">
        <title>De novo assembly of a long-read Amblyomma americanum tick genome.</title>
        <authorList>
            <person name="Chou S."/>
            <person name="Poskanzer K.E."/>
            <person name="Rollins M."/>
            <person name="Thuy-Boun P.S."/>
        </authorList>
    </citation>
    <scope>NUCLEOTIDE SEQUENCE [LARGE SCALE GENOMIC DNA]</scope>
    <source>
        <strain evidence="1">F_SG_1</strain>
        <tissue evidence="1">Salivary glands</tissue>
    </source>
</reference>
<proteinExistence type="predicted"/>
<accession>A0AAQ4D6Q6</accession>
<organism evidence="1 2">
    <name type="scientific">Amblyomma americanum</name>
    <name type="common">Lone star tick</name>
    <dbReference type="NCBI Taxonomy" id="6943"/>
    <lineage>
        <taxon>Eukaryota</taxon>
        <taxon>Metazoa</taxon>
        <taxon>Ecdysozoa</taxon>
        <taxon>Arthropoda</taxon>
        <taxon>Chelicerata</taxon>
        <taxon>Arachnida</taxon>
        <taxon>Acari</taxon>
        <taxon>Parasitiformes</taxon>
        <taxon>Ixodida</taxon>
        <taxon>Ixodoidea</taxon>
        <taxon>Ixodidae</taxon>
        <taxon>Amblyomminae</taxon>
        <taxon>Amblyomma</taxon>
    </lineage>
</organism>
<sequence>MDETRKSRDHKEFSRRLKSLIPVQHEPTLNSGDRCKASQREAELLERVRVEDCVVALATVQLQRQLFLAAISAARSQRVVILGERIFDDDDFSTPPDALLPADVRVSHSASRSSDSLDGVCLMEPDLFATCLSDGISWTNDIPLVIIRDFQHYLDPSHAYRKIITSFIESRQRKAPSTTRLLAVVENLDVCGTDTLESELRRLRTPLNLTCYLGTPARPYAKDVVIEVRLVRLRHHSLDTGNLPWLDERKMQSVGATLRESGIMTARRQAQKIVAGRPPAELRDLLSQYKRLLIEAKAKAVVECVQGRSVALVSTVDSLIALKHEIRAQRSVALIGDIRNAAVDAPAVLVATMADVPTLEGYFWDAVLLCDVPAGVDCDELFRNSHRKIAVATEPEWMSWEQALQLYDNLEEVLQRVND</sequence>
<protein>
    <submittedName>
        <fullName evidence="1">Uncharacterized protein</fullName>
    </submittedName>
</protein>
<gene>
    <name evidence="1" type="ORF">V5799_004229</name>
</gene>
<dbReference type="AlphaFoldDB" id="A0AAQ4D6Q6"/>
<dbReference type="Proteomes" id="UP001321473">
    <property type="component" value="Unassembled WGS sequence"/>
</dbReference>
<keyword evidence="2" id="KW-1185">Reference proteome</keyword>